<keyword evidence="1" id="KW-1133">Transmembrane helix</keyword>
<dbReference type="AlphaFoldDB" id="A0A1D9G852"/>
<evidence type="ECO:0000313" key="2">
    <source>
        <dbReference type="EMBL" id="AOY83675.1"/>
    </source>
</evidence>
<evidence type="ECO:0000256" key="1">
    <source>
        <dbReference type="SAM" id="Phobius"/>
    </source>
</evidence>
<sequence length="235" mass="26125">MINPQKQQPLSQSSDAGFTIMESLMAMMIITILMLGISPMIVLGVANRVQSRRVEIGVQAARAYIDGVRSEAIAPPEKTEKMDAKDILTERKKLAEVGAPEPQLNCQTNNKNYPYCNKNKSLYCVDLDEEAGCSKNSSRDLIIQAFRSIPADEKAINPEKTYFLGVRVYRADAFKDTGELTRKKDEEKKEKGKVYKAKAGGPGLSDRKAPLFETTTEITTDTPSYSLFCQRLGCK</sequence>
<gene>
    <name evidence="2" type="primary">hpsB</name>
    <name evidence="2" type="ORF">BJP36_30935</name>
</gene>
<evidence type="ECO:0000313" key="3">
    <source>
        <dbReference type="Proteomes" id="UP000176944"/>
    </source>
</evidence>
<keyword evidence="1" id="KW-0812">Transmembrane</keyword>
<dbReference type="NCBIfam" id="TIGR02532">
    <property type="entry name" value="IV_pilin_GFxxxE"/>
    <property type="match status" value="1"/>
</dbReference>
<dbReference type="InterPro" id="IPR012902">
    <property type="entry name" value="N_methyl_site"/>
</dbReference>
<reference evidence="3" key="1">
    <citation type="submission" date="2016-10" db="EMBL/GenBank/DDBJ databases">
        <title>Comparative genomics uncovers the prolific and rare metabolic potential of the cyanobacterial genus Moorea.</title>
        <authorList>
            <person name="Leao T."/>
            <person name="Castelao G."/>
            <person name="Korobeynikov A."/>
            <person name="Monroe E.A."/>
            <person name="Podell S."/>
            <person name="Glukhov E."/>
            <person name="Allen E."/>
            <person name="Gerwick W.H."/>
            <person name="Gerwick L."/>
        </authorList>
    </citation>
    <scope>NUCLEOTIDE SEQUENCE [LARGE SCALE GENOMIC DNA]</scope>
    <source>
        <strain evidence="3">JHB</strain>
    </source>
</reference>
<dbReference type="NCBIfam" id="NF038303">
    <property type="entry name" value="EPS_HpsB"/>
    <property type="match status" value="1"/>
</dbReference>
<proteinExistence type="predicted"/>
<dbReference type="Proteomes" id="UP000176944">
    <property type="component" value="Chromosome"/>
</dbReference>
<accession>A0A1D9G852</accession>
<dbReference type="EMBL" id="CP017708">
    <property type="protein sequence ID" value="AOY83675.1"/>
    <property type="molecule type" value="Genomic_DNA"/>
</dbReference>
<keyword evidence="1" id="KW-0472">Membrane</keyword>
<feature type="transmembrane region" description="Helical" evidence="1">
    <location>
        <begin position="24"/>
        <end position="46"/>
    </location>
</feature>
<protein>
    <submittedName>
        <fullName evidence="2">Hormogonium polysaccharide secretion pseudopilin HpsB</fullName>
    </submittedName>
</protein>
<organism evidence="2 3">
    <name type="scientific">Moorena producens (strain JHB)</name>
    <dbReference type="NCBI Taxonomy" id="1454205"/>
    <lineage>
        <taxon>Bacteria</taxon>
        <taxon>Bacillati</taxon>
        <taxon>Cyanobacteriota</taxon>
        <taxon>Cyanophyceae</taxon>
        <taxon>Coleofasciculales</taxon>
        <taxon>Coleofasciculaceae</taxon>
        <taxon>Moorena</taxon>
    </lineage>
</organism>
<name>A0A1D9G852_MOOP1</name>